<sequence length="417" mass="46819">MDDGQDVRVFTLFGLMKPGLPSAKTALLLVVALLTASFLFAGIGNDRSSLPPTVIPSGISFATSDLKITRSTHKIFDLTWAQISATITENLQQKIQARLDKARKYHENLSKDFLLQRPTTDQPPKLVIIHESHGRLGNFLFRAASLIGIARRNHYTPIYLINDERTTLFTGLNIEVLTRAEALRLTQQTTLPEVGEKGAGIFADYIADFPLQHGNQSVMLSGYLQSFKYFHAFRDEIRTALTFTEEILAQAVRTINVSMDALNDENKAKLYGDVPRLVGIHVRRGDMISDRTNKDFGYVGATTSYVLNTVRKVQKLYAKGRGTIFVVVTDDIDYCMKVLGTMANVVVVESYSAVVDLAVLSLMETVIMTVGSFGWWGGYLSESEEVYYYQNWPRKRSNLAKLVKHQDYFLPNWQGLP</sequence>
<dbReference type="EMBL" id="MTYJ01000002">
    <property type="protein sequence ID" value="OQV25743.1"/>
    <property type="molecule type" value="Genomic_DNA"/>
</dbReference>
<reference evidence="5" key="1">
    <citation type="submission" date="2017-01" db="EMBL/GenBank/DDBJ databases">
        <title>Comparative genomics of anhydrobiosis in the tardigrade Hypsibius dujardini.</title>
        <authorList>
            <person name="Yoshida Y."/>
            <person name="Koutsovoulos G."/>
            <person name="Laetsch D."/>
            <person name="Stevens L."/>
            <person name="Kumar S."/>
            <person name="Horikawa D."/>
            <person name="Ishino K."/>
            <person name="Komine S."/>
            <person name="Tomita M."/>
            <person name="Blaxter M."/>
            <person name="Arakawa K."/>
        </authorList>
    </citation>
    <scope>NUCLEOTIDE SEQUENCE [LARGE SCALE GENOMIC DNA]</scope>
    <source>
        <strain evidence="5">Z151</strain>
    </source>
</reference>
<dbReference type="Pfam" id="PF01531">
    <property type="entry name" value="Glyco_transf_11"/>
    <property type="match status" value="1"/>
</dbReference>
<comment type="subcellular location">
    <subcellularLocation>
        <location evidence="3">Golgi apparatus</location>
        <location evidence="3">Golgi stack membrane</location>
        <topology evidence="3">Single-pass type II membrane protein</topology>
    </subcellularLocation>
</comment>
<dbReference type="EC" id="2.4.1.-" evidence="3"/>
<keyword evidence="3" id="KW-0472">Membrane</keyword>
<evidence type="ECO:0000256" key="1">
    <source>
        <dbReference type="ARBA" id="ARBA00022676"/>
    </source>
</evidence>
<keyword evidence="2 3" id="KW-0808">Transferase</keyword>
<dbReference type="UniPathway" id="UPA00378"/>
<dbReference type="GO" id="GO:0008107">
    <property type="term" value="F:galactoside 2-alpha-L-fucosyltransferase activity"/>
    <property type="evidence" value="ECO:0007669"/>
    <property type="project" value="InterPro"/>
</dbReference>
<keyword evidence="3" id="KW-0812">Transmembrane</keyword>
<comment type="pathway">
    <text evidence="3">Protein modification; protein glycosylation.</text>
</comment>
<dbReference type="InterPro" id="IPR002516">
    <property type="entry name" value="Glyco_trans_11"/>
</dbReference>
<keyword evidence="3" id="KW-0735">Signal-anchor</keyword>
<evidence type="ECO:0000256" key="3">
    <source>
        <dbReference type="RuleBase" id="RU363129"/>
    </source>
</evidence>
<evidence type="ECO:0000256" key="2">
    <source>
        <dbReference type="ARBA" id="ARBA00022679"/>
    </source>
</evidence>
<dbReference type="GO" id="GO:0032580">
    <property type="term" value="C:Golgi cisterna membrane"/>
    <property type="evidence" value="ECO:0007669"/>
    <property type="project" value="UniProtKB-SubCell"/>
</dbReference>
<evidence type="ECO:0000313" key="4">
    <source>
        <dbReference type="EMBL" id="OQV25743.1"/>
    </source>
</evidence>
<accession>A0A1W0XE47</accession>
<keyword evidence="3" id="KW-1133">Transmembrane helix</keyword>
<gene>
    <name evidence="4" type="ORF">BV898_00673</name>
</gene>
<dbReference type="Proteomes" id="UP000192578">
    <property type="component" value="Unassembled WGS sequence"/>
</dbReference>
<dbReference type="CDD" id="cd11301">
    <property type="entry name" value="Fut1_Fut2_like"/>
    <property type="match status" value="1"/>
</dbReference>
<keyword evidence="1 3" id="KW-0328">Glycosyltransferase</keyword>
<proteinExistence type="inferred from homology"/>
<name>A0A1W0XE47_HYPEX</name>
<dbReference type="PANTHER" id="PTHR11927">
    <property type="entry name" value="GALACTOSIDE 2-L-FUCOSYLTRANSFERASE"/>
    <property type="match status" value="1"/>
</dbReference>
<dbReference type="PANTHER" id="PTHR11927:SF9">
    <property type="entry name" value="L-FUCOSYLTRANSFERASE"/>
    <property type="match status" value="1"/>
</dbReference>
<organism evidence="4 5">
    <name type="scientific">Hypsibius exemplaris</name>
    <name type="common">Freshwater tardigrade</name>
    <dbReference type="NCBI Taxonomy" id="2072580"/>
    <lineage>
        <taxon>Eukaryota</taxon>
        <taxon>Metazoa</taxon>
        <taxon>Ecdysozoa</taxon>
        <taxon>Tardigrada</taxon>
        <taxon>Eutardigrada</taxon>
        <taxon>Parachela</taxon>
        <taxon>Hypsibioidea</taxon>
        <taxon>Hypsibiidae</taxon>
        <taxon>Hypsibius</taxon>
    </lineage>
</organism>
<keyword evidence="3" id="KW-0325">Glycoprotein</keyword>
<evidence type="ECO:0000313" key="5">
    <source>
        <dbReference type="Proteomes" id="UP000192578"/>
    </source>
</evidence>
<dbReference type="OrthoDB" id="3226at2759"/>
<dbReference type="GO" id="GO:0005975">
    <property type="term" value="P:carbohydrate metabolic process"/>
    <property type="evidence" value="ECO:0007669"/>
    <property type="project" value="InterPro"/>
</dbReference>
<comment type="caution">
    <text evidence="4">The sequence shown here is derived from an EMBL/GenBank/DDBJ whole genome shotgun (WGS) entry which is preliminary data.</text>
</comment>
<keyword evidence="5" id="KW-1185">Reference proteome</keyword>
<protein>
    <recommendedName>
        <fullName evidence="3">L-Fucosyltransferase</fullName>
        <ecNumber evidence="3">2.4.1.-</ecNumber>
    </recommendedName>
</protein>
<feature type="transmembrane region" description="Helical" evidence="3">
    <location>
        <begin position="26"/>
        <end position="44"/>
    </location>
</feature>
<keyword evidence="3" id="KW-0333">Golgi apparatus</keyword>
<dbReference type="AlphaFoldDB" id="A0A1W0XE47"/>
<comment type="similarity">
    <text evidence="3">Belongs to the glycosyltransferase 11 family.</text>
</comment>